<evidence type="ECO:0000313" key="2">
    <source>
        <dbReference type="EMBL" id="GAA5063119.1"/>
    </source>
</evidence>
<organism evidence="2 3">
    <name type="scientific">Nocardia callitridis</name>
    <dbReference type="NCBI Taxonomy" id="648753"/>
    <lineage>
        <taxon>Bacteria</taxon>
        <taxon>Bacillati</taxon>
        <taxon>Actinomycetota</taxon>
        <taxon>Actinomycetes</taxon>
        <taxon>Mycobacteriales</taxon>
        <taxon>Nocardiaceae</taxon>
        <taxon>Nocardia</taxon>
    </lineage>
</organism>
<gene>
    <name evidence="2" type="ORF">GCM10023318_47430</name>
</gene>
<evidence type="ECO:0000256" key="1">
    <source>
        <dbReference type="SAM" id="MobiDB-lite"/>
    </source>
</evidence>
<evidence type="ECO:0008006" key="4">
    <source>
        <dbReference type="Google" id="ProtNLM"/>
    </source>
</evidence>
<dbReference type="Proteomes" id="UP001500603">
    <property type="component" value="Unassembled WGS sequence"/>
</dbReference>
<feature type="region of interest" description="Disordered" evidence="1">
    <location>
        <begin position="308"/>
        <end position="432"/>
    </location>
</feature>
<reference evidence="3" key="1">
    <citation type="journal article" date="2019" name="Int. J. Syst. Evol. Microbiol.">
        <title>The Global Catalogue of Microorganisms (GCM) 10K type strain sequencing project: providing services to taxonomists for standard genome sequencing and annotation.</title>
        <authorList>
            <consortium name="The Broad Institute Genomics Platform"/>
            <consortium name="The Broad Institute Genome Sequencing Center for Infectious Disease"/>
            <person name="Wu L."/>
            <person name="Ma J."/>
        </authorList>
    </citation>
    <scope>NUCLEOTIDE SEQUENCE [LARGE SCALE GENOMIC DNA]</scope>
    <source>
        <strain evidence="3">JCM 18298</strain>
    </source>
</reference>
<proteinExistence type="predicted"/>
<feature type="compositionally biased region" description="Polar residues" evidence="1">
    <location>
        <begin position="370"/>
        <end position="381"/>
    </location>
</feature>
<feature type="compositionally biased region" description="Low complexity" evidence="1">
    <location>
        <begin position="382"/>
        <end position="391"/>
    </location>
</feature>
<evidence type="ECO:0000313" key="3">
    <source>
        <dbReference type="Proteomes" id="UP001500603"/>
    </source>
</evidence>
<name>A0ABP9KPE1_9NOCA</name>
<comment type="caution">
    <text evidence="2">The sequence shown here is derived from an EMBL/GenBank/DDBJ whole genome shotgun (WGS) entry which is preliminary data.</text>
</comment>
<feature type="compositionally biased region" description="Low complexity" evidence="1">
    <location>
        <begin position="336"/>
        <end position="349"/>
    </location>
</feature>
<sequence>MLDQPVSHILQSMGLPQLPNLPPTPPLPGLPPMPVIDLAAIVRPLTDLVSSFGTGQFGSAGANPVTTDASAAVDTSARAVPPGTPANAPVSGLPAPAAPDPTQVLEAISTGLQSVTQLGTSALQVVMQLWQGPGSEQAAKTGAEAASSGTELVGQSTGQKAVLGGGATSVFTGAGLMAQVMGKYATTAAVTAPFLALPGGQVFLLEATAEAITEALAVVAKTRVEMVAHSTDMTQVGTKVKVTSAPTGVGTTSADSSSVDLQQLMQLISPVGQLLGTAAQSVSQLAPMAKSLSTVKTAESVDAVDNSAELGDSDSASDQGGSGYGGGAFGGGGGLAPAAPLGPPASSTGKLAGSSSFGAAAPQALAAEPTVNSTPANASSSPGMMPMSRAGAMGGAGAARAKEAREDGTPDNLVTSSNGDELVGPPQGASLPVVGALAHPQATEAPPDKEWTF</sequence>
<dbReference type="EMBL" id="BAABJM010000005">
    <property type="protein sequence ID" value="GAA5063119.1"/>
    <property type="molecule type" value="Genomic_DNA"/>
</dbReference>
<keyword evidence="3" id="KW-1185">Reference proteome</keyword>
<accession>A0ABP9KPE1</accession>
<protein>
    <recommendedName>
        <fullName evidence="4">ESX-1 secretion-associated protein EspA/EspE-like domain-containing protein</fullName>
    </recommendedName>
</protein>
<feature type="compositionally biased region" description="Gly residues" evidence="1">
    <location>
        <begin position="320"/>
        <end position="335"/>
    </location>
</feature>